<evidence type="ECO:0000313" key="14">
    <source>
        <dbReference type="Ensembl" id="ENSAMXP00000031859.1"/>
    </source>
</evidence>
<evidence type="ECO:0000259" key="13">
    <source>
        <dbReference type="Pfam" id="PF13359"/>
    </source>
</evidence>
<dbReference type="InterPro" id="IPR045249">
    <property type="entry name" value="HARBI1-like"/>
</dbReference>
<dbReference type="Bgee" id="ENSAMXG00000040023">
    <property type="expression patterns" value="Expressed in testis and 2 other cell types or tissues"/>
</dbReference>
<evidence type="ECO:0000256" key="4">
    <source>
        <dbReference type="ARBA" id="ARBA00006958"/>
    </source>
</evidence>
<reference evidence="15" key="1">
    <citation type="submission" date="2013-03" db="EMBL/GenBank/DDBJ databases">
        <authorList>
            <person name="Jeffery W."/>
            <person name="Warren W."/>
            <person name="Wilson R.K."/>
        </authorList>
    </citation>
    <scope>NUCLEOTIDE SEQUENCE</scope>
    <source>
        <strain evidence="15">female</strain>
    </source>
</reference>
<dbReference type="GeneTree" id="ENSGT00940000163250"/>
<comment type="subcellular location">
    <subcellularLocation>
        <location evidence="3">Cytoplasm</location>
    </subcellularLocation>
    <subcellularLocation>
        <location evidence="2">Nucleus</location>
    </subcellularLocation>
</comment>
<dbReference type="GO" id="GO:0005634">
    <property type="term" value="C:nucleus"/>
    <property type="evidence" value="ECO:0007669"/>
    <property type="project" value="UniProtKB-SubCell"/>
</dbReference>
<dbReference type="Pfam" id="PF13359">
    <property type="entry name" value="DDE_Tnp_4"/>
    <property type="match status" value="1"/>
</dbReference>
<keyword evidence="10" id="KW-0539">Nucleus</keyword>
<evidence type="ECO:0000256" key="12">
    <source>
        <dbReference type="ARBA" id="ARBA00045850"/>
    </source>
</evidence>
<organism evidence="14 15">
    <name type="scientific">Astyanax mexicanus</name>
    <name type="common">Blind cave fish</name>
    <name type="synonym">Astyanax fasciatus mexicanus</name>
    <dbReference type="NCBI Taxonomy" id="7994"/>
    <lineage>
        <taxon>Eukaryota</taxon>
        <taxon>Metazoa</taxon>
        <taxon>Chordata</taxon>
        <taxon>Craniata</taxon>
        <taxon>Vertebrata</taxon>
        <taxon>Euteleostomi</taxon>
        <taxon>Actinopterygii</taxon>
        <taxon>Neopterygii</taxon>
        <taxon>Teleostei</taxon>
        <taxon>Ostariophysi</taxon>
        <taxon>Characiformes</taxon>
        <taxon>Characoidei</taxon>
        <taxon>Acestrorhamphidae</taxon>
        <taxon>Acestrorhamphinae</taxon>
        <taxon>Astyanax</taxon>
    </lineage>
</organism>
<keyword evidence="9" id="KW-0378">Hydrolase</keyword>
<evidence type="ECO:0000256" key="10">
    <source>
        <dbReference type="ARBA" id="ARBA00023242"/>
    </source>
</evidence>
<keyword evidence="8" id="KW-0479">Metal-binding</keyword>
<evidence type="ECO:0000256" key="5">
    <source>
        <dbReference type="ARBA" id="ARBA00015519"/>
    </source>
</evidence>
<evidence type="ECO:0000256" key="1">
    <source>
        <dbReference type="ARBA" id="ARBA00001968"/>
    </source>
</evidence>
<dbReference type="Ensembl" id="ENSAMXT00000047316.1">
    <property type="protein sequence ID" value="ENSAMXP00000031859.1"/>
    <property type="gene ID" value="ENSAMXG00000040023.1"/>
</dbReference>
<dbReference type="InParanoid" id="A0A3B1IRQ6"/>
<dbReference type="InterPro" id="IPR027806">
    <property type="entry name" value="HARBI1_dom"/>
</dbReference>
<dbReference type="PANTHER" id="PTHR22930:SF85">
    <property type="entry name" value="GH03217P-RELATED"/>
    <property type="match status" value="1"/>
</dbReference>
<dbReference type="GO" id="GO:0004518">
    <property type="term" value="F:nuclease activity"/>
    <property type="evidence" value="ECO:0007669"/>
    <property type="project" value="UniProtKB-KW"/>
</dbReference>
<sequence>MHQISLQLTFPFCRTIWIRQRCGVWWKHVVTSWTDCEWKINFRKRKTTFLQLCDLLQPHLQRDTTTFRKPVPVEQRVAICIWRLATNVEYRTISHLFGIGQSTAVTITNHVARVIVEKLLPIYIRKPSAQEFTAIIQGFRDRWGFPQCAGAIDGTHGILAPPDSPTDYYNRKGFHSVILQGVVDHRLQFWDINVGWPGKVHDARVFGNSSLYEKGQSGQLFPNITESFAGVDVPVMILGDAAYPLLPWLMKPYPENQQTTQAQTTFNNRLSRARMTVERAFGLLKGRWRCLMKRCDCHISNINNIITACCVLHNFCEVNSEEFDVDVQQGNETEWNAVNGNATSNAVR</sequence>
<proteinExistence type="inferred from homology"/>
<keyword evidence="7" id="KW-0540">Nuclease</keyword>
<name>A0A3B1IRQ6_ASTMX</name>
<evidence type="ECO:0000256" key="9">
    <source>
        <dbReference type="ARBA" id="ARBA00022801"/>
    </source>
</evidence>
<dbReference type="InterPro" id="IPR026103">
    <property type="entry name" value="HARBI1_animal"/>
</dbReference>
<feature type="domain" description="DDE Tnp4" evidence="13">
    <location>
        <begin position="152"/>
        <end position="314"/>
    </location>
</feature>
<reference evidence="15" key="2">
    <citation type="journal article" date="2014" name="Nat. Commun.">
        <title>The cavefish genome reveals candidate genes for eye loss.</title>
        <authorList>
            <person name="McGaugh S.E."/>
            <person name="Gross J.B."/>
            <person name="Aken B."/>
            <person name="Blin M."/>
            <person name="Borowsky R."/>
            <person name="Chalopin D."/>
            <person name="Hinaux H."/>
            <person name="Jeffery W.R."/>
            <person name="Keene A."/>
            <person name="Ma L."/>
            <person name="Minx P."/>
            <person name="Murphy D."/>
            <person name="O'Quin K.E."/>
            <person name="Retaux S."/>
            <person name="Rohner N."/>
            <person name="Searle S.M."/>
            <person name="Stahl B.A."/>
            <person name="Tabin C."/>
            <person name="Volff J.N."/>
            <person name="Yoshizawa M."/>
            <person name="Warren W.C."/>
        </authorList>
    </citation>
    <scope>NUCLEOTIDE SEQUENCE [LARGE SCALE GENOMIC DNA]</scope>
    <source>
        <strain evidence="15">female</strain>
    </source>
</reference>
<dbReference type="GO" id="GO:0046872">
    <property type="term" value="F:metal ion binding"/>
    <property type="evidence" value="ECO:0007669"/>
    <property type="project" value="UniProtKB-KW"/>
</dbReference>
<evidence type="ECO:0000256" key="2">
    <source>
        <dbReference type="ARBA" id="ARBA00004123"/>
    </source>
</evidence>
<evidence type="ECO:0000256" key="8">
    <source>
        <dbReference type="ARBA" id="ARBA00022723"/>
    </source>
</evidence>
<evidence type="ECO:0000313" key="15">
    <source>
        <dbReference type="Proteomes" id="UP000018467"/>
    </source>
</evidence>
<comment type="similarity">
    <text evidence="4">Belongs to the HARBI1 family.</text>
</comment>
<dbReference type="Proteomes" id="UP000018467">
    <property type="component" value="Unassembled WGS sequence"/>
</dbReference>
<accession>A0A3B1IRQ6</accession>
<evidence type="ECO:0000256" key="7">
    <source>
        <dbReference type="ARBA" id="ARBA00022722"/>
    </source>
</evidence>
<evidence type="ECO:0000256" key="6">
    <source>
        <dbReference type="ARBA" id="ARBA00022490"/>
    </source>
</evidence>
<reference evidence="14" key="3">
    <citation type="submission" date="2025-08" db="UniProtKB">
        <authorList>
            <consortium name="Ensembl"/>
        </authorList>
    </citation>
    <scope>IDENTIFICATION</scope>
</reference>
<protein>
    <recommendedName>
        <fullName evidence="5">Putative nuclease HARBI1</fullName>
    </recommendedName>
    <alternativeName>
        <fullName evidence="11">Harbinger transposase-derived nuclease</fullName>
    </alternativeName>
</protein>
<dbReference type="PRINTS" id="PR02086">
    <property type="entry name" value="PUTNUCHARBI1"/>
</dbReference>
<reference evidence="14" key="4">
    <citation type="submission" date="2025-09" db="UniProtKB">
        <authorList>
            <consortium name="Ensembl"/>
        </authorList>
    </citation>
    <scope>IDENTIFICATION</scope>
</reference>
<evidence type="ECO:0000256" key="11">
    <source>
        <dbReference type="ARBA" id="ARBA00030126"/>
    </source>
</evidence>
<keyword evidence="15" id="KW-1185">Reference proteome</keyword>
<comment type="function">
    <text evidence="12">Transposase-derived protein that may have nuclease activity. Does not have transposase activity.</text>
</comment>
<dbReference type="AlphaFoldDB" id="A0A3B1IRQ6"/>
<dbReference type="GO" id="GO:0016787">
    <property type="term" value="F:hydrolase activity"/>
    <property type="evidence" value="ECO:0007669"/>
    <property type="project" value="UniProtKB-KW"/>
</dbReference>
<comment type="cofactor">
    <cofactor evidence="1">
        <name>a divalent metal cation</name>
        <dbReference type="ChEBI" id="CHEBI:60240"/>
    </cofactor>
</comment>
<evidence type="ECO:0000256" key="3">
    <source>
        <dbReference type="ARBA" id="ARBA00004496"/>
    </source>
</evidence>
<keyword evidence="6" id="KW-0963">Cytoplasm</keyword>
<dbReference type="PANTHER" id="PTHR22930">
    <property type="match status" value="1"/>
</dbReference>
<dbReference type="GO" id="GO:0005737">
    <property type="term" value="C:cytoplasm"/>
    <property type="evidence" value="ECO:0007669"/>
    <property type="project" value="UniProtKB-SubCell"/>
</dbReference>